<keyword evidence="5" id="KW-1185">Reference proteome</keyword>
<dbReference type="SMART" id="SM00028">
    <property type="entry name" value="TPR"/>
    <property type="match status" value="5"/>
</dbReference>
<keyword evidence="1" id="KW-0677">Repeat</keyword>
<keyword evidence="2 3" id="KW-0802">TPR repeat</keyword>
<proteinExistence type="predicted"/>
<accession>A0ABW4MAC8</accession>
<sequence>MLMGFVARAGNVTDEAERCFAAARRLAPADVRVWNIYANSLAASGKFDEALAAFRSLLKHDPKSLDGYINFALTANDAGDFGLAIEIADSGLQTFPGNARLLGIKALALKNYSEIPAALPVFEAAIRAEPNRALTRKNHGAALMAAGEFEAARAEFQQAIRLGLNDIPTHCCLAAAELECGDIDGAIARYQQILSAAPDHDEASQGLTRILVEYERPENPFGHWASYAKSRPYEADGWLRWLFAALGHSRFAEVDEIAAEAQAYLANNSAVSAIQYFARAMHGNAEGQMGPLKDLVDSGAATFREFLVQVAIKAGDGQLAEQQASILTNETPFNQAAWAYLATAWRMLDDEREFWLCDYERLIQPIEVEADGFDSSVGFAYAVAETLASLHQTQYEPGDQSLRNGTQTSGSLFDRRDPMIACLKQALTIAINKWVSQFPDASDHPFLRRKGTGIRFSGSWSVKLRPGGFHIPHFHGQGWISSAYYAQLPSIMDGATENWEGCIGFGEPPAIFGLNHPPRRIIIPKTGTLALFPSYMWHGTIPFSGTDMRLTAAFDMVPFNA</sequence>
<dbReference type="PANTHER" id="PTHR44943">
    <property type="entry name" value="CELLULOSE SYNTHASE OPERON PROTEIN C"/>
    <property type="match status" value="1"/>
</dbReference>
<dbReference type="InterPro" id="IPR012668">
    <property type="entry name" value="CHP02466"/>
</dbReference>
<reference evidence="5" key="1">
    <citation type="journal article" date="2019" name="Int. J. Syst. Evol. Microbiol.">
        <title>The Global Catalogue of Microorganisms (GCM) 10K type strain sequencing project: providing services to taxonomists for standard genome sequencing and annotation.</title>
        <authorList>
            <consortium name="The Broad Institute Genomics Platform"/>
            <consortium name="The Broad Institute Genome Sequencing Center for Infectious Disease"/>
            <person name="Wu L."/>
            <person name="Ma J."/>
        </authorList>
    </citation>
    <scope>NUCLEOTIDE SEQUENCE [LARGE SCALE GENOMIC DNA]</scope>
    <source>
        <strain evidence="5">CGMCC 1.12449</strain>
    </source>
</reference>
<dbReference type="SUPFAM" id="SSF48452">
    <property type="entry name" value="TPR-like"/>
    <property type="match status" value="1"/>
</dbReference>
<dbReference type="Gene3D" id="2.60.120.620">
    <property type="entry name" value="q2cbj1_9rhob like domain"/>
    <property type="match status" value="1"/>
</dbReference>
<dbReference type="InterPro" id="IPR011990">
    <property type="entry name" value="TPR-like_helical_dom_sf"/>
</dbReference>
<organism evidence="4 5">
    <name type="scientific">Sphingorhabdus buctiana</name>
    <dbReference type="NCBI Taxonomy" id="1508805"/>
    <lineage>
        <taxon>Bacteria</taxon>
        <taxon>Pseudomonadati</taxon>
        <taxon>Pseudomonadota</taxon>
        <taxon>Alphaproteobacteria</taxon>
        <taxon>Sphingomonadales</taxon>
        <taxon>Sphingomonadaceae</taxon>
        <taxon>Sphingorhabdus</taxon>
    </lineage>
</organism>
<dbReference type="InterPro" id="IPR051685">
    <property type="entry name" value="Ycf3/AcsC/BcsC/TPR_MFPF"/>
</dbReference>
<protein>
    <submittedName>
        <fullName evidence="4">2OG-Fe(II) oxygenase family protein</fullName>
    </submittedName>
</protein>
<evidence type="ECO:0000256" key="1">
    <source>
        <dbReference type="ARBA" id="ARBA00022737"/>
    </source>
</evidence>
<comment type="caution">
    <text evidence="4">The sequence shown here is derived from an EMBL/GenBank/DDBJ whole genome shotgun (WGS) entry which is preliminary data.</text>
</comment>
<evidence type="ECO:0000256" key="2">
    <source>
        <dbReference type="ARBA" id="ARBA00022803"/>
    </source>
</evidence>
<dbReference type="EMBL" id="JBHUEL010000003">
    <property type="protein sequence ID" value="MFD1765917.1"/>
    <property type="molecule type" value="Genomic_DNA"/>
</dbReference>
<dbReference type="Proteomes" id="UP001597215">
    <property type="component" value="Unassembled WGS sequence"/>
</dbReference>
<dbReference type="PROSITE" id="PS50005">
    <property type="entry name" value="TPR"/>
    <property type="match status" value="1"/>
</dbReference>
<dbReference type="InterPro" id="IPR002885">
    <property type="entry name" value="PPR_rpt"/>
</dbReference>
<feature type="repeat" description="TPR" evidence="3">
    <location>
        <begin position="31"/>
        <end position="64"/>
    </location>
</feature>
<evidence type="ECO:0000256" key="3">
    <source>
        <dbReference type="PROSITE-ProRule" id="PRU00339"/>
    </source>
</evidence>
<evidence type="ECO:0000313" key="5">
    <source>
        <dbReference type="Proteomes" id="UP001597215"/>
    </source>
</evidence>
<dbReference type="RefSeq" id="WP_381511462.1">
    <property type="nucleotide sequence ID" value="NZ_JBHUEL010000003.1"/>
</dbReference>
<gene>
    <name evidence="4" type="ORF">ACFSAG_03570</name>
</gene>
<dbReference type="Pfam" id="PF13759">
    <property type="entry name" value="2OG-FeII_Oxy_5"/>
    <property type="match status" value="1"/>
</dbReference>
<name>A0ABW4MAC8_9SPHN</name>
<dbReference type="PANTHER" id="PTHR44943:SF8">
    <property type="entry name" value="TPR REPEAT-CONTAINING PROTEIN MJ0263"/>
    <property type="match status" value="1"/>
</dbReference>
<dbReference type="Pfam" id="PF13432">
    <property type="entry name" value="TPR_16"/>
    <property type="match status" value="2"/>
</dbReference>
<dbReference type="PROSITE" id="PS51375">
    <property type="entry name" value="PPR"/>
    <property type="match status" value="1"/>
</dbReference>
<evidence type="ECO:0000313" key="4">
    <source>
        <dbReference type="EMBL" id="MFD1765917.1"/>
    </source>
</evidence>
<dbReference type="Gene3D" id="1.25.40.10">
    <property type="entry name" value="Tetratricopeptide repeat domain"/>
    <property type="match status" value="2"/>
</dbReference>
<dbReference type="InterPro" id="IPR019734">
    <property type="entry name" value="TPR_rpt"/>
</dbReference>